<feature type="coiled-coil region" evidence="1">
    <location>
        <begin position="261"/>
        <end position="324"/>
    </location>
</feature>
<keyword evidence="4" id="KW-1185">Reference proteome</keyword>
<dbReference type="InParanoid" id="A0A7R8UEB9"/>
<dbReference type="EMBL" id="LR899009">
    <property type="protein sequence ID" value="CAD7079105.1"/>
    <property type="molecule type" value="Genomic_DNA"/>
</dbReference>
<feature type="compositionally biased region" description="Polar residues" evidence="2">
    <location>
        <begin position="501"/>
        <end position="517"/>
    </location>
</feature>
<evidence type="ECO:0008006" key="5">
    <source>
        <dbReference type="Google" id="ProtNLM"/>
    </source>
</evidence>
<feature type="compositionally biased region" description="Basic and acidic residues" evidence="2">
    <location>
        <begin position="471"/>
        <end position="487"/>
    </location>
</feature>
<dbReference type="FunCoup" id="A0A7R8UEB9">
    <property type="interactions" value="381"/>
</dbReference>
<dbReference type="AlphaFoldDB" id="A0A7R8UEB9"/>
<feature type="coiled-coil region" evidence="1">
    <location>
        <begin position="17"/>
        <end position="44"/>
    </location>
</feature>
<reference evidence="3 4" key="1">
    <citation type="submission" date="2020-11" db="EMBL/GenBank/DDBJ databases">
        <authorList>
            <person name="Wallbank WR R."/>
            <person name="Pardo Diaz C."/>
            <person name="Kozak K."/>
            <person name="Martin S."/>
            <person name="Jiggins C."/>
            <person name="Moest M."/>
            <person name="Warren A I."/>
            <person name="Generalovic N T."/>
            <person name="Byers J.R.P. K."/>
            <person name="Montejo-Kovacevich G."/>
            <person name="Yen C E."/>
        </authorList>
    </citation>
    <scope>NUCLEOTIDE SEQUENCE [LARGE SCALE GENOMIC DNA]</scope>
</reference>
<sequence length="763" mass="87922">MDVNKTGIDEFTDSFSQDEIISEYKKLLEKYRQLKSAHDEDQQKIYELKRSWETASAAESYLSQELELVTASQTSEIEKVQQKFQSEVDDLKKKYSEATSDVAYWEQKFDECREENEDLRRKVEDLENAEPKELPNVSNGSMERELQLAKENLELLAKVDEYRSKVTSSMMVIAERDRQIEIMKEQLECLEENLQAKREELEEKTQLLESSQERVMELSSELAMLKSTPEDTNRKGNSLFAEVDDQRQQMKRVLAAQKKHYLQMKKCYNESEQEIRRLKRENAAMHKEMQVCATIFLSADKRYKEKLNERILQLLKQNEGLEKKLMWTQEKLIALSLDKGINWLDSMLAFCKTETEELKEQLRSIRIQKGIVEENLQNSQQELAKWRFEALKSRCIIINRETLLEEHKIDFKPIIFTISEKQLEIAQPQIFSRNEACANISPTSSTTTDDKLSNSCINTGENKAPNNSEVIKVESPDASEDVRETKPQKSSPIIKTERPTSNENSTVTGFNSTPTTSRKFEHTQTNLPSNISLCSISSPPIIQVQSPEHVPESKLPAVKFATNKDNVTKLNSFAKTPFKKKFEIYTEESETSKESNSFEIYEDTVCKMPVIKCKDLNSLREKPKDDSIIFCDTIKSDFEIYEDTVCRLPVVKINTCNDETKENEGSQIILKEKSDCQVSSANHLGSILTEHNEKSSSPTSILVKNRNILDDLNEVKTVTFSPELTTEIQIDSETECKAPIKPRTKSQVVVKRIVVKSNFNKKE</sequence>
<organism evidence="3 4">
    <name type="scientific">Hermetia illucens</name>
    <name type="common">Black soldier fly</name>
    <dbReference type="NCBI Taxonomy" id="343691"/>
    <lineage>
        <taxon>Eukaryota</taxon>
        <taxon>Metazoa</taxon>
        <taxon>Ecdysozoa</taxon>
        <taxon>Arthropoda</taxon>
        <taxon>Hexapoda</taxon>
        <taxon>Insecta</taxon>
        <taxon>Pterygota</taxon>
        <taxon>Neoptera</taxon>
        <taxon>Endopterygota</taxon>
        <taxon>Diptera</taxon>
        <taxon>Brachycera</taxon>
        <taxon>Stratiomyomorpha</taxon>
        <taxon>Stratiomyidae</taxon>
        <taxon>Hermetiinae</taxon>
        <taxon>Hermetia</taxon>
    </lineage>
</organism>
<evidence type="ECO:0000313" key="3">
    <source>
        <dbReference type="EMBL" id="CAD7079105.1"/>
    </source>
</evidence>
<evidence type="ECO:0000256" key="1">
    <source>
        <dbReference type="SAM" id="Coils"/>
    </source>
</evidence>
<proteinExistence type="predicted"/>
<protein>
    <recommendedName>
        <fullName evidence="5">Protein Spindly</fullName>
    </recommendedName>
</protein>
<accession>A0A7R8UEB9</accession>
<dbReference type="Proteomes" id="UP000594454">
    <property type="component" value="Chromosome 1"/>
</dbReference>
<feature type="region of interest" description="Disordered" evidence="2">
    <location>
        <begin position="441"/>
        <end position="520"/>
    </location>
</feature>
<evidence type="ECO:0000256" key="2">
    <source>
        <dbReference type="SAM" id="MobiDB-lite"/>
    </source>
</evidence>
<evidence type="ECO:0000313" key="4">
    <source>
        <dbReference type="Proteomes" id="UP000594454"/>
    </source>
</evidence>
<feature type="coiled-coil region" evidence="1">
    <location>
        <begin position="81"/>
        <end position="228"/>
    </location>
</feature>
<gene>
    <name evidence="3" type="ORF">HERILL_LOCUS2338</name>
</gene>
<dbReference type="OrthoDB" id="2121607at2759"/>
<keyword evidence="1" id="KW-0175">Coiled coil</keyword>
<feature type="compositionally biased region" description="Polar residues" evidence="2">
    <location>
        <begin position="441"/>
        <end position="469"/>
    </location>
</feature>
<name>A0A7R8UEB9_HERIL</name>